<evidence type="ECO:0000313" key="1">
    <source>
        <dbReference type="EMBL" id="VDK38843.1"/>
    </source>
</evidence>
<keyword evidence="2" id="KW-1185">Reference proteome</keyword>
<reference evidence="1 2" key="2">
    <citation type="submission" date="2018-11" db="EMBL/GenBank/DDBJ databases">
        <authorList>
            <consortium name="Pathogen Informatics"/>
        </authorList>
    </citation>
    <scope>NUCLEOTIDE SEQUENCE [LARGE SCALE GENOMIC DNA]</scope>
</reference>
<evidence type="ECO:0000313" key="3">
    <source>
        <dbReference type="WBParaSite" id="TASK_0000768701-mRNA-1"/>
    </source>
</evidence>
<proteinExistence type="predicted"/>
<evidence type="ECO:0000313" key="2">
    <source>
        <dbReference type="Proteomes" id="UP000282613"/>
    </source>
</evidence>
<protein>
    <submittedName>
        <fullName evidence="3">Secreted protein</fullName>
    </submittedName>
</protein>
<sequence length="81" mass="8727">MSVRLERLVATLMAFRCLLESPLQLDGSLLPAGGVQLREFSSVAVGDMNHLRVEDFKAVHGSGCGRSSIDNKTAALNSVPW</sequence>
<gene>
    <name evidence="1" type="ORF">TASK_LOCUS7688</name>
</gene>
<accession>A0A0R3WAT4</accession>
<dbReference type="WBParaSite" id="TASK_0000768701-mRNA-1">
    <property type="protein sequence ID" value="TASK_0000768701-mRNA-1"/>
    <property type="gene ID" value="TASK_0000768701"/>
</dbReference>
<dbReference type="EMBL" id="UYRS01018658">
    <property type="protein sequence ID" value="VDK38843.1"/>
    <property type="molecule type" value="Genomic_DNA"/>
</dbReference>
<organism evidence="3">
    <name type="scientific">Taenia asiatica</name>
    <name type="common">Asian tapeworm</name>
    <dbReference type="NCBI Taxonomy" id="60517"/>
    <lineage>
        <taxon>Eukaryota</taxon>
        <taxon>Metazoa</taxon>
        <taxon>Spiralia</taxon>
        <taxon>Lophotrochozoa</taxon>
        <taxon>Platyhelminthes</taxon>
        <taxon>Cestoda</taxon>
        <taxon>Eucestoda</taxon>
        <taxon>Cyclophyllidea</taxon>
        <taxon>Taeniidae</taxon>
        <taxon>Taenia</taxon>
    </lineage>
</organism>
<reference evidence="3" key="1">
    <citation type="submission" date="2017-02" db="UniProtKB">
        <authorList>
            <consortium name="WormBaseParasite"/>
        </authorList>
    </citation>
    <scope>IDENTIFICATION</scope>
</reference>
<dbReference type="AlphaFoldDB" id="A0A0R3WAT4"/>
<dbReference type="Proteomes" id="UP000282613">
    <property type="component" value="Unassembled WGS sequence"/>
</dbReference>
<name>A0A0R3WAT4_TAEAS</name>